<gene>
    <name evidence="1" type="ORF">D3227_31810</name>
</gene>
<dbReference type="EMBL" id="QZWZ01000041">
    <property type="protein sequence ID" value="RJT29654.1"/>
    <property type="molecule type" value="Genomic_DNA"/>
</dbReference>
<accession>A0A3A5KF74</accession>
<keyword evidence="2" id="KW-1185">Reference proteome</keyword>
<organism evidence="1 2">
    <name type="scientific">Mesorhizobium waimense</name>
    <dbReference type="NCBI Taxonomy" id="1300307"/>
    <lineage>
        <taxon>Bacteria</taxon>
        <taxon>Pseudomonadati</taxon>
        <taxon>Pseudomonadota</taxon>
        <taxon>Alphaproteobacteria</taxon>
        <taxon>Hyphomicrobiales</taxon>
        <taxon>Phyllobacteriaceae</taxon>
        <taxon>Mesorhizobium</taxon>
    </lineage>
</organism>
<evidence type="ECO:0000313" key="1">
    <source>
        <dbReference type="EMBL" id="RJT29654.1"/>
    </source>
</evidence>
<sequence>MFIDHLPLPAFAIDGQGAIKLVAKGWQDRTRRTFNRRALSLLAAIASMPTIAQSQEEAKCSQ</sequence>
<dbReference type="Proteomes" id="UP000272706">
    <property type="component" value="Unassembled WGS sequence"/>
</dbReference>
<proteinExistence type="predicted"/>
<comment type="caution">
    <text evidence="1">The sequence shown here is derived from an EMBL/GenBank/DDBJ whole genome shotgun (WGS) entry which is preliminary data.</text>
</comment>
<evidence type="ECO:0000313" key="2">
    <source>
        <dbReference type="Proteomes" id="UP000272706"/>
    </source>
</evidence>
<name>A0A3A5KF74_9HYPH</name>
<dbReference type="AlphaFoldDB" id="A0A3A5KF74"/>
<protein>
    <submittedName>
        <fullName evidence="1">Uncharacterized protein</fullName>
    </submittedName>
</protein>
<reference evidence="1 2" key="1">
    <citation type="submission" date="2018-09" db="EMBL/GenBank/DDBJ databases">
        <title>Mesorhizobium carmichaelinearum sp. nov. isolated from Carmichaelinea spp. root nodules in New Zealand.</title>
        <authorList>
            <person name="De Meyer S.E."/>
        </authorList>
    </citation>
    <scope>NUCLEOTIDE SEQUENCE [LARGE SCALE GENOMIC DNA]</scope>
    <source>
        <strain evidence="1 2">ICMP19557</strain>
    </source>
</reference>